<keyword evidence="3" id="KW-1185">Reference proteome</keyword>
<evidence type="ECO:0000313" key="2">
    <source>
        <dbReference type="EMBL" id="PVV02895.1"/>
    </source>
</evidence>
<protein>
    <submittedName>
        <fullName evidence="2">Uncharacterized protein</fullName>
    </submittedName>
</protein>
<gene>
    <name evidence="2" type="ORF">BB560_002637</name>
</gene>
<accession>A0A2T9ZE95</accession>
<organism evidence="2 3">
    <name type="scientific">Smittium megazygosporum</name>
    <dbReference type="NCBI Taxonomy" id="133381"/>
    <lineage>
        <taxon>Eukaryota</taxon>
        <taxon>Fungi</taxon>
        <taxon>Fungi incertae sedis</taxon>
        <taxon>Zoopagomycota</taxon>
        <taxon>Kickxellomycotina</taxon>
        <taxon>Harpellomycetes</taxon>
        <taxon>Harpellales</taxon>
        <taxon>Legeriomycetaceae</taxon>
        <taxon>Smittium</taxon>
    </lineage>
</organism>
<comment type="caution">
    <text evidence="2">The sequence shown here is derived from an EMBL/GenBank/DDBJ whole genome shotgun (WGS) entry which is preliminary data.</text>
</comment>
<dbReference type="AlphaFoldDB" id="A0A2T9ZE95"/>
<feature type="region of interest" description="Disordered" evidence="1">
    <location>
        <begin position="90"/>
        <end position="124"/>
    </location>
</feature>
<reference evidence="2 3" key="1">
    <citation type="journal article" date="2018" name="MBio">
        <title>Comparative Genomics Reveals the Core Gene Toolbox for the Fungus-Insect Symbiosis.</title>
        <authorList>
            <person name="Wang Y."/>
            <person name="Stata M."/>
            <person name="Wang W."/>
            <person name="Stajich J.E."/>
            <person name="White M.M."/>
            <person name="Moncalvo J.M."/>
        </authorList>
    </citation>
    <scope>NUCLEOTIDE SEQUENCE [LARGE SCALE GENOMIC DNA]</scope>
    <source>
        <strain evidence="2 3">SC-DP-2</strain>
    </source>
</reference>
<evidence type="ECO:0000256" key="1">
    <source>
        <dbReference type="SAM" id="MobiDB-lite"/>
    </source>
</evidence>
<dbReference type="Proteomes" id="UP000245609">
    <property type="component" value="Unassembled WGS sequence"/>
</dbReference>
<dbReference type="EMBL" id="MBFS01000305">
    <property type="protein sequence ID" value="PVV02895.1"/>
    <property type="molecule type" value="Genomic_DNA"/>
</dbReference>
<sequence length="124" mass="14230">MKRSNSKQSSISNFFSPFDFSKKIRTNEYDKTRDQDLSRVESLFQGDIKNVVYEQLASIEKHVSPIRSKVKLEVNNSGFKKDEIPFFSSENADITTQKTPEHNKKKALPIGETESELPMSSVRL</sequence>
<name>A0A2T9ZE95_9FUNG</name>
<evidence type="ECO:0000313" key="3">
    <source>
        <dbReference type="Proteomes" id="UP000245609"/>
    </source>
</evidence>
<proteinExistence type="predicted"/>